<feature type="transmembrane region" description="Helical" evidence="2">
    <location>
        <begin position="96"/>
        <end position="116"/>
    </location>
</feature>
<dbReference type="PANTHER" id="PTHR22911:SF76">
    <property type="entry name" value="EAMA DOMAIN-CONTAINING PROTEIN"/>
    <property type="match status" value="1"/>
</dbReference>
<feature type="transmembrane region" description="Helical" evidence="2">
    <location>
        <begin position="181"/>
        <end position="201"/>
    </location>
</feature>
<feature type="transmembrane region" description="Helical" evidence="2">
    <location>
        <begin position="59"/>
        <end position="84"/>
    </location>
</feature>
<evidence type="ECO:0000313" key="4">
    <source>
        <dbReference type="EMBL" id="GEA26769.1"/>
    </source>
</evidence>
<proteinExistence type="inferred from homology"/>
<dbReference type="Gene3D" id="1.10.3730.20">
    <property type="match status" value="1"/>
</dbReference>
<feature type="transmembrane region" description="Helical" evidence="2">
    <location>
        <begin position="270"/>
        <end position="295"/>
    </location>
</feature>
<feature type="transmembrane region" description="Helical" evidence="2">
    <location>
        <begin position="240"/>
        <end position="258"/>
    </location>
</feature>
<feature type="transmembrane region" description="Helical" evidence="2">
    <location>
        <begin position="213"/>
        <end position="234"/>
    </location>
</feature>
<protein>
    <recommendedName>
        <fullName evidence="3">EamA domain-containing protein</fullName>
    </recommendedName>
</protein>
<dbReference type="PANTHER" id="PTHR22911">
    <property type="entry name" value="ACYL-MALONYL CONDENSING ENZYME-RELATED"/>
    <property type="match status" value="1"/>
</dbReference>
<dbReference type="EMBL" id="BJKP01000009">
    <property type="protein sequence ID" value="GEA26769.1"/>
    <property type="molecule type" value="Genomic_DNA"/>
</dbReference>
<dbReference type="AlphaFoldDB" id="A0A5J4F761"/>
<reference evidence="4 5" key="1">
    <citation type="journal article" date="2019" name="FEMS Microbiol. Lett.">
        <title>A novel salt-tolerant genotype illuminates the sucrose gene evolution in freshwater bloom-forming cyanobacterium Microcystis aeruginosa.</title>
        <authorList>
            <person name="Tanabe Y."/>
            <person name="Yamaguchi H."/>
            <person name="Sano T."/>
            <person name="Kawachi M."/>
        </authorList>
    </citation>
    <scope>NUCLEOTIDE SEQUENCE [LARGE SCALE GENOMIC DNA]</scope>
    <source>
        <strain evidence="4 5">NIES-4325</strain>
    </source>
</reference>
<evidence type="ECO:0000313" key="5">
    <source>
        <dbReference type="Proteomes" id="UP000376575"/>
    </source>
</evidence>
<dbReference type="Proteomes" id="UP000376575">
    <property type="component" value="Unassembled WGS sequence"/>
</dbReference>
<accession>A0A5J4F761</accession>
<dbReference type="InterPro" id="IPR037185">
    <property type="entry name" value="EmrE-like"/>
</dbReference>
<keyword evidence="2" id="KW-0812">Transmembrane</keyword>
<dbReference type="GO" id="GO:0016020">
    <property type="term" value="C:membrane"/>
    <property type="evidence" value="ECO:0007669"/>
    <property type="project" value="InterPro"/>
</dbReference>
<comment type="similarity">
    <text evidence="1">Belongs to the EamA transporter family.</text>
</comment>
<dbReference type="SUPFAM" id="SSF103481">
    <property type="entry name" value="Multidrug resistance efflux transporter EmrE"/>
    <property type="match status" value="2"/>
</dbReference>
<gene>
    <name evidence="4" type="ORF">MiAbW_01325</name>
</gene>
<comment type="caution">
    <text evidence="4">The sequence shown here is derived from an EMBL/GenBank/DDBJ whole genome shotgun (WGS) entry which is preliminary data.</text>
</comment>
<evidence type="ECO:0000259" key="3">
    <source>
        <dbReference type="Pfam" id="PF00892"/>
    </source>
</evidence>
<sequence>MKRLTVKITGKQHHLSLRLTYPILPPSNAKIILILTIGVVSVSASAIFVRLAIEAVGNATIAFSLFLATSRLILASVVLIPNWLTLSRQKVPIQAYYYAVGAGFCLALHFATWITSLSYTSIAASTTLVTTNPLWVSLLGWWWFREKPTKLTFIGIFVALTGGLLIVLADRDVSSSYPNPLLGNSLALIGAILVSGYILLGREAQRKGLNIKNYITVAYTTAGLALLPSIFLFGQGYESYPLSVYVYVLMMAIFPQLIGHTSFNWALRWVAPTIVTMVILLEPIAASLLGVFIFGEIPAQEVIYGGLILLIGVGIAILGG</sequence>
<keyword evidence="2" id="KW-0472">Membrane</keyword>
<organism evidence="4 5">
    <name type="scientific">Microcystis aeruginosa NIES-4325</name>
    <dbReference type="NCBI Taxonomy" id="2569534"/>
    <lineage>
        <taxon>Bacteria</taxon>
        <taxon>Bacillati</taxon>
        <taxon>Cyanobacteriota</taxon>
        <taxon>Cyanophyceae</taxon>
        <taxon>Oscillatoriophycideae</taxon>
        <taxon>Chroococcales</taxon>
        <taxon>Microcystaceae</taxon>
        <taxon>Microcystis</taxon>
    </lineage>
</organism>
<feature type="domain" description="EamA" evidence="3">
    <location>
        <begin position="31"/>
        <end position="167"/>
    </location>
</feature>
<evidence type="ECO:0000256" key="2">
    <source>
        <dbReference type="SAM" id="Phobius"/>
    </source>
</evidence>
<dbReference type="Pfam" id="PF00892">
    <property type="entry name" value="EamA"/>
    <property type="match status" value="2"/>
</dbReference>
<feature type="transmembrane region" description="Helical" evidence="2">
    <location>
        <begin position="31"/>
        <end position="53"/>
    </location>
</feature>
<feature type="transmembrane region" description="Helical" evidence="2">
    <location>
        <begin position="122"/>
        <end position="144"/>
    </location>
</feature>
<feature type="transmembrane region" description="Helical" evidence="2">
    <location>
        <begin position="301"/>
        <end position="319"/>
    </location>
</feature>
<feature type="domain" description="EamA" evidence="3">
    <location>
        <begin position="182"/>
        <end position="316"/>
    </location>
</feature>
<name>A0A5J4F761_MICAE</name>
<dbReference type="InterPro" id="IPR000620">
    <property type="entry name" value="EamA_dom"/>
</dbReference>
<keyword evidence="2" id="KW-1133">Transmembrane helix</keyword>
<feature type="transmembrane region" description="Helical" evidence="2">
    <location>
        <begin position="151"/>
        <end position="169"/>
    </location>
</feature>
<evidence type="ECO:0000256" key="1">
    <source>
        <dbReference type="ARBA" id="ARBA00007362"/>
    </source>
</evidence>